<dbReference type="PANTHER" id="PTHR48102">
    <property type="entry name" value="ATP-DEPENDENT CLP PROTEASE ATP-BINDING SUBUNIT CLPX-LIKE, MITOCHONDRIAL-RELATED"/>
    <property type="match status" value="1"/>
</dbReference>
<dbReference type="Pfam" id="PF00004">
    <property type="entry name" value="AAA"/>
    <property type="match status" value="1"/>
</dbReference>
<accession>A0A7W8HJG0</accession>
<dbReference type="FunFam" id="3.40.50.300:FF:000220">
    <property type="entry name" value="ATP-dependent protease ATPase subunit HslU"/>
    <property type="match status" value="1"/>
</dbReference>
<feature type="binding site" evidence="7">
    <location>
        <position position="18"/>
    </location>
    <ligand>
        <name>ATP</name>
        <dbReference type="ChEBI" id="CHEBI:30616"/>
    </ligand>
</feature>
<dbReference type="InterPro" id="IPR019489">
    <property type="entry name" value="Clp_ATPase_C"/>
</dbReference>
<dbReference type="GO" id="GO:0036402">
    <property type="term" value="F:proteasome-activating activity"/>
    <property type="evidence" value="ECO:0007669"/>
    <property type="project" value="UniProtKB-UniRule"/>
</dbReference>
<comment type="caution">
    <text evidence="11">The sequence shown here is derived from an EMBL/GenBank/DDBJ whole genome shotgun (WGS) entry which is preliminary data.</text>
</comment>
<dbReference type="CDD" id="cd19498">
    <property type="entry name" value="RecA-like_HslU"/>
    <property type="match status" value="1"/>
</dbReference>
<gene>
    <name evidence="7" type="primary">hslU</name>
    <name evidence="11" type="ORF">HNQ70_003209</name>
</gene>
<dbReference type="NCBIfam" id="NF003544">
    <property type="entry name" value="PRK05201.1"/>
    <property type="match status" value="1"/>
</dbReference>
<evidence type="ECO:0000256" key="6">
    <source>
        <dbReference type="ARBA" id="ARBA00023186"/>
    </source>
</evidence>
<evidence type="ECO:0000256" key="3">
    <source>
        <dbReference type="ARBA" id="ARBA00022490"/>
    </source>
</evidence>
<comment type="subunit">
    <text evidence="7">A double ring-shaped homohexamer of HslV is capped on each side by a ring-shaped HslU homohexamer. The assembly of the HslU/HslV complex is dependent on binding of ATP.</text>
</comment>
<evidence type="ECO:0000256" key="8">
    <source>
        <dbReference type="SAM" id="MobiDB-lite"/>
    </source>
</evidence>
<dbReference type="Proteomes" id="UP000532440">
    <property type="component" value="Unassembled WGS sequence"/>
</dbReference>
<feature type="binding site" evidence="7">
    <location>
        <position position="402"/>
    </location>
    <ligand>
        <name>ATP</name>
        <dbReference type="ChEBI" id="CHEBI:30616"/>
    </ligand>
</feature>
<reference evidence="11 12" key="1">
    <citation type="submission" date="2020-08" db="EMBL/GenBank/DDBJ databases">
        <title>Genomic Encyclopedia of Type Strains, Phase IV (KMG-IV): sequencing the most valuable type-strain genomes for metagenomic binning, comparative biology and taxonomic classification.</title>
        <authorList>
            <person name="Goeker M."/>
        </authorList>
    </citation>
    <scope>NUCLEOTIDE SEQUENCE [LARGE SCALE GENOMIC DNA]</scope>
    <source>
        <strain evidence="11 12">DSM 29781</strain>
    </source>
</reference>
<dbReference type="Gene3D" id="1.10.8.10">
    <property type="entry name" value="DNA helicase RuvA subunit, C-terminal domain"/>
    <property type="match status" value="1"/>
</dbReference>
<dbReference type="GO" id="GO:0005524">
    <property type="term" value="F:ATP binding"/>
    <property type="evidence" value="ECO:0007669"/>
    <property type="project" value="UniProtKB-UniRule"/>
</dbReference>
<proteinExistence type="inferred from homology"/>
<dbReference type="InterPro" id="IPR027417">
    <property type="entry name" value="P-loop_NTPase"/>
</dbReference>
<keyword evidence="11" id="KW-0645">Protease</keyword>
<dbReference type="InterPro" id="IPR004491">
    <property type="entry name" value="HslU"/>
</dbReference>
<keyword evidence="3 7" id="KW-0963">Cytoplasm</keyword>
<dbReference type="SMART" id="SM01086">
    <property type="entry name" value="ClpB_D2-small"/>
    <property type="match status" value="1"/>
</dbReference>
<comment type="function">
    <text evidence="7">ATPase subunit of a proteasome-like degradation complex; this subunit has chaperone activity. The binding of ATP and its subsequent hydrolysis by HslU are essential for unfolding of protein substrates subsequently hydrolyzed by HslV. HslU recognizes the N-terminal part of its protein substrates and unfolds these before they are guided to HslV for hydrolysis.</text>
</comment>
<dbReference type="GO" id="GO:0043335">
    <property type="term" value="P:protein unfolding"/>
    <property type="evidence" value="ECO:0007669"/>
    <property type="project" value="UniProtKB-UniRule"/>
</dbReference>
<keyword evidence="6 7" id="KW-0143">Chaperone</keyword>
<protein>
    <recommendedName>
        <fullName evidence="7">ATP-dependent protease ATPase subunit HslU</fullName>
    </recommendedName>
    <alternativeName>
        <fullName evidence="7">Unfoldase HslU</fullName>
    </alternativeName>
</protein>
<dbReference type="Pfam" id="PF07724">
    <property type="entry name" value="AAA_2"/>
    <property type="match status" value="1"/>
</dbReference>
<evidence type="ECO:0000256" key="2">
    <source>
        <dbReference type="ARBA" id="ARBA00009771"/>
    </source>
</evidence>
<dbReference type="InterPro" id="IPR003593">
    <property type="entry name" value="AAA+_ATPase"/>
</dbReference>
<evidence type="ECO:0000313" key="12">
    <source>
        <dbReference type="Proteomes" id="UP000532440"/>
    </source>
</evidence>
<dbReference type="InterPro" id="IPR050052">
    <property type="entry name" value="ATP-dep_Clp_protease_ClpX"/>
</dbReference>
<organism evidence="11 12">
    <name type="scientific">Quisquiliibacterium transsilvanicum</name>
    <dbReference type="NCBI Taxonomy" id="1549638"/>
    <lineage>
        <taxon>Bacteria</taxon>
        <taxon>Pseudomonadati</taxon>
        <taxon>Pseudomonadota</taxon>
        <taxon>Betaproteobacteria</taxon>
        <taxon>Burkholderiales</taxon>
        <taxon>Burkholderiaceae</taxon>
        <taxon>Quisquiliibacterium</taxon>
    </lineage>
</organism>
<dbReference type="HAMAP" id="MF_00249">
    <property type="entry name" value="HslU"/>
    <property type="match status" value="1"/>
</dbReference>
<evidence type="ECO:0000256" key="4">
    <source>
        <dbReference type="ARBA" id="ARBA00022741"/>
    </source>
</evidence>
<dbReference type="GO" id="GO:0008233">
    <property type="term" value="F:peptidase activity"/>
    <property type="evidence" value="ECO:0007669"/>
    <property type="project" value="UniProtKB-KW"/>
</dbReference>
<evidence type="ECO:0000256" key="7">
    <source>
        <dbReference type="HAMAP-Rule" id="MF_00249"/>
    </source>
</evidence>
<dbReference type="NCBIfam" id="TIGR00390">
    <property type="entry name" value="hslU"/>
    <property type="match status" value="1"/>
</dbReference>
<feature type="binding site" evidence="7">
    <location>
        <begin position="60"/>
        <end position="65"/>
    </location>
    <ligand>
        <name>ATP</name>
        <dbReference type="ChEBI" id="CHEBI:30616"/>
    </ligand>
</feature>
<name>A0A7W8HJG0_9BURK</name>
<dbReference type="PANTHER" id="PTHR48102:SF3">
    <property type="entry name" value="ATP-DEPENDENT PROTEASE ATPASE SUBUNIT HSLU"/>
    <property type="match status" value="1"/>
</dbReference>
<feature type="domain" description="AAA+ ATPase" evidence="9">
    <location>
        <begin position="49"/>
        <end position="341"/>
    </location>
</feature>
<dbReference type="InterPro" id="IPR003959">
    <property type="entry name" value="ATPase_AAA_core"/>
</dbReference>
<keyword evidence="12" id="KW-1185">Reference proteome</keyword>
<keyword evidence="5 7" id="KW-0067">ATP-binding</keyword>
<feature type="binding site" evidence="7">
    <location>
        <position position="265"/>
    </location>
    <ligand>
        <name>ATP</name>
        <dbReference type="ChEBI" id="CHEBI:30616"/>
    </ligand>
</feature>
<dbReference type="Gene3D" id="1.10.8.60">
    <property type="match status" value="1"/>
</dbReference>
<comment type="subcellular location">
    <subcellularLocation>
        <location evidence="1 7">Cytoplasm</location>
    </subcellularLocation>
</comment>
<evidence type="ECO:0000259" key="9">
    <source>
        <dbReference type="SMART" id="SM00382"/>
    </source>
</evidence>
<evidence type="ECO:0000313" key="11">
    <source>
        <dbReference type="EMBL" id="MBB5273181.1"/>
    </source>
</evidence>
<dbReference type="FunFam" id="3.40.50.300:FF:000213">
    <property type="entry name" value="ATP-dependent protease ATPase subunit HslU"/>
    <property type="match status" value="1"/>
</dbReference>
<dbReference type="AlphaFoldDB" id="A0A7W8HJG0"/>
<dbReference type="GO" id="GO:0016887">
    <property type="term" value="F:ATP hydrolysis activity"/>
    <property type="evidence" value="ECO:0007669"/>
    <property type="project" value="InterPro"/>
</dbReference>
<keyword evidence="11" id="KW-0378">Hydrolase</keyword>
<comment type="similarity">
    <text evidence="2 7">Belongs to the ClpX chaperone family. HslU subfamily.</text>
</comment>
<dbReference type="SUPFAM" id="SSF52540">
    <property type="entry name" value="P-loop containing nucleoside triphosphate hydrolases"/>
    <property type="match status" value="1"/>
</dbReference>
<dbReference type="Gene3D" id="3.40.50.300">
    <property type="entry name" value="P-loop containing nucleotide triphosphate hydrolases"/>
    <property type="match status" value="2"/>
</dbReference>
<sequence>MTQMTPEEIVSELDKHIVGQSRAKRAVAIALRNRWRRQQVADPLRQEITPKNILMIGPTGVGKTEIARRLARLANAPFIKVEATKFTEVGYVGRDVDTIIRDLAEFAVKQVREQAMRRVDQRALDAAEDRVLDALLPSGRPQGGFGFGGSDDAAAPREGGGDSAARQKFRKRLREGELDDKEIEIEIAQPMPAMELMGPAGMEEMTQQIQSLFSGMQGKRRARKLKIREAMKLLADEEAAKLVNEEEVKAQAVQAVEQNGIVFIDEIDKVASRSDMQGADVSRQGVQRDLLPLVEGTAVNTRYGVIRTDHILFIASGAFHLSKPSDLIPELQGRLPIRVELDSLSARDFESILTDTDASLVKQYQALLETEGVSLDFTTEGVQRLAEIAFSVNENTENIGARRLHTVMERLLEEVSFAAVRHAGETVRIDAAFVNARLADVASREDLARYIL</sequence>
<dbReference type="SMART" id="SM00382">
    <property type="entry name" value="AAA"/>
    <property type="match status" value="1"/>
</dbReference>
<feature type="region of interest" description="Disordered" evidence="8">
    <location>
        <begin position="143"/>
        <end position="167"/>
    </location>
</feature>
<evidence type="ECO:0000259" key="10">
    <source>
        <dbReference type="SMART" id="SM01086"/>
    </source>
</evidence>
<dbReference type="GO" id="GO:0009376">
    <property type="term" value="C:HslUV protease complex"/>
    <property type="evidence" value="ECO:0007669"/>
    <property type="project" value="UniProtKB-UniRule"/>
</dbReference>
<keyword evidence="4 7" id="KW-0547">Nucleotide-binding</keyword>
<feature type="binding site" evidence="7">
    <location>
        <position position="330"/>
    </location>
    <ligand>
        <name>ATP</name>
        <dbReference type="ChEBI" id="CHEBI:30616"/>
    </ligand>
</feature>
<dbReference type="EMBL" id="JACHGB010000006">
    <property type="protein sequence ID" value="MBB5273181.1"/>
    <property type="molecule type" value="Genomic_DNA"/>
</dbReference>
<evidence type="ECO:0000256" key="5">
    <source>
        <dbReference type="ARBA" id="ARBA00022840"/>
    </source>
</evidence>
<dbReference type="RefSeq" id="WP_183969519.1">
    <property type="nucleotide sequence ID" value="NZ_BAABEW010000024.1"/>
</dbReference>
<feature type="domain" description="Clp ATPase C-terminal" evidence="10">
    <location>
        <begin position="344"/>
        <end position="440"/>
    </location>
</feature>
<evidence type="ECO:0000256" key="1">
    <source>
        <dbReference type="ARBA" id="ARBA00004496"/>
    </source>
</evidence>